<gene>
    <name evidence="2" type="ORF">KL86CLO1_10340</name>
</gene>
<dbReference type="EMBL" id="FLUN01000001">
    <property type="protein sequence ID" value="SBV93135.1"/>
    <property type="molecule type" value="Genomic_DNA"/>
</dbReference>
<evidence type="ECO:0000256" key="1">
    <source>
        <dbReference type="SAM" id="MobiDB-lite"/>
    </source>
</evidence>
<evidence type="ECO:0000313" key="2">
    <source>
        <dbReference type="EMBL" id="SBV93135.1"/>
    </source>
</evidence>
<name>A0A212J1R0_9FIRM</name>
<dbReference type="AlphaFoldDB" id="A0A212J1R0"/>
<sequence>MAMTLAESGNEILETKNPGSKIAPGLKEGDIPLLMGKQWAQKDTRLSCQSGSAAFAHSGSYFSAVLKKHFASRSRSFLFNTNIISWFIGI</sequence>
<reference evidence="2" key="1">
    <citation type="submission" date="2016-04" db="EMBL/GenBank/DDBJ databases">
        <authorList>
            <person name="Evans L.H."/>
            <person name="Alamgir A."/>
            <person name="Owens N."/>
            <person name="Weber N.D."/>
            <person name="Virtaneva K."/>
            <person name="Barbian K."/>
            <person name="Babar A."/>
            <person name="Rosenke K."/>
        </authorList>
    </citation>
    <scope>NUCLEOTIDE SEQUENCE</scope>
    <source>
        <strain evidence="2">86</strain>
    </source>
</reference>
<accession>A0A212J1R0</accession>
<feature type="region of interest" description="Disordered" evidence="1">
    <location>
        <begin position="1"/>
        <end position="24"/>
    </location>
</feature>
<organism evidence="2">
    <name type="scientific">uncultured Eubacteriales bacterium</name>
    <dbReference type="NCBI Taxonomy" id="172733"/>
    <lineage>
        <taxon>Bacteria</taxon>
        <taxon>Bacillati</taxon>
        <taxon>Bacillota</taxon>
        <taxon>Clostridia</taxon>
        <taxon>Eubacteriales</taxon>
        <taxon>environmental samples</taxon>
    </lineage>
</organism>
<protein>
    <submittedName>
        <fullName evidence="2">Uncharacterized protein</fullName>
    </submittedName>
</protein>
<proteinExistence type="predicted"/>